<name>A0AAD6THY7_9AGAR</name>
<evidence type="ECO:0000256" key="2">
    <source>
        <dbReference type="SAM" id="SignalP"/>
    </source>
</evidence>
<dbReference type="EMBL" id="JARJCM010000003">
    <property type="protein sequence ID" value="KAJ7046438.1"/>
    <property type="molecule type" value="Genomic_DNA"/>
</dbReference>
<feature type="signal peptide" evidence="2">
    <location>
        <begin position="1"/>
        <end position="19"/>
    </location>
</feature>
<gene>
    <name evidence="3" type="ORF">C8F04DRAFT_1387955</name>
</gene>
<feature type="region of interest" description="Disordered" evidence="1">
    <location>
        <begin position="211"/>
        <end position="239"/>
    </location>
</feature>
<evidence type="ECO:0000313" key="4">
    <source>
        <dbReference type="Proteomes" id="UP001218188"/>
    </source>
</evidence>
<evidence type="ECO:0000256" key="1">
    <source>
        <dbReference type="SAM" id="MobiDB-lite"/>
    </source>
</evidence>
<dbReference type="Proteomes" id="UP001218188">
    <property type="component" value="Unassembled WGS sequence"/>
</dbReference>
<reference evidence="3" key="1">
    <citation type="submission" date="2023-03" db="EMBL/GenBank/DDBJ databases">
        <title>Massive genome expansion in bonnet fungi (Mycena s.s.) driven by repeated elements and novel gene families across ecological guilds.</title>
        <authorList>
            <consortium name="Lawrence Berkeley National Laboratory"/>
            <person name="Harder C.B."/>
            <person name="Miyauchi S."/>
            <person name="Viragh M."/>
            <person name="Kuo A."/>
            <person name="Thoen E."/>
            <person name="Andreopoulos B."/>
            <person name="Lu D."/>
            <person name="Skrede I."/>
            <person name="Drula E."/>
            <person name="Henrissat B."/>
            <person name="Morin E."/>
            <person name="Kohler A."/>
            <person name="Barry K."/>
            <person name="LaButti K."/>
            <person name="Morin E."/>
            <person name="Salamov A."/>
            <person name="Lipzen A."/>
            <person name="Mereny Z."/>
            <person name="Hegedus B."/>
            <person name="Baldrian P."/>
            <person name="Stursova M."/>
            <person name="Weitz H."/>
            <person name="Taylor A."/>
            <person name="Grigoriev I.V."/>
            <person name="Nagy L.G."/>
            <person name="Martin F."/>
            <person name="Kauserud H."/>
        </authorList>
    </citation>
    <scope>NUCLEOTIDE SEQUENCE</scope>
    <source>
        <strain evidence="3">CBHHK200</strain>
    </source>
</reference>
<keyword evidence="4" id="KW-1185">Reference proteome</keyword>
<protein>
    <submittedName>
        <fullName evidence="3">Uncharacterized protein</fullName>
    </submittedName>
</protein>
<keyword evidence="2" id="KW-0732">Signal</keyword>
<proteinExistence type="predicted"/>
<organism evidence="3 4">
    <name type="scientific">Mycena alexandri</name>
    <dbReference type="NCBI Taxonomy" id="1745969"/>
    <lineage>
        <taxon>Eukaryota</taxon>
        <taxon>Fungi</taxon>
        <taxon>Dikarya</taxon>
        <taxon>Basidiomycota</taxon>
        <taxon>Agaricomycotina</taxon>
        <taxon>Agaricomycetes</taxon>
        <taxon>Agaricomycetidae</taxon>
        <taxon>Agaricales</taxon>
        <taxon>Marasmiineae</taxon>
        <taxon>Mycenaceae</taxon>
        <taxon>Mycena</taxon>
    </lineage>
</organism>
<comment type="caution">
    <text evidence="3">The sequence shown here is derived from an EMBL/GenBank/DDBJ whole genome shotgun (WGS) entry which is preliminary data.</text>
</comment>
<sequence length="525" mass="57815">MRAALCISLLLAAGLNARGAQVPLQVDHQVVLQADDALSWDKDPGLNATGNRIFTSVSELMQLWAGTVVVRGHSLTPCIIPAGTVFYHGRGSALLPTVPEWLGFDFEHAYPFAFGTDAHVLILASRRPLRILYFDGLSAHYSTQSQSIIMNGEVLPGSDKIPTLEIGKRLCAWGKKHGVDGFIRMEQHFELIECDFADSFTLLEASRVIPQEERTHKDGGGRRGPGPRTPVPRPEGWIGALPTDSIGELEIAGKWHDFAPGETRVWPVYSKFVTFYDPAVASLVAGRRGEPREEHRLTELTREDAQMKLRELEEAVARPWDEGSGVDWASIVHVVVERYGERLALLEHTLSSAAVDGNAAAAAFHARQQVLIMLTPHFTTSDTPGNDTTRAWLAPVVARCAATHTRTISFLLQGTLTKQEEIIKGAVDDVLKQICRRLGRMFNVAVAVEDPASAPAIKADLAKEAMRAMAVVTEMHAELRALMEWLDWAQVWVRCRPACGVEQTCMVPRNGRPGRNPTCVQRPNV</sequence>
<evidence type="ECO:0000313" key="3">
    <source>
        <dbReference type="EMBL" id="KAJ7046438.1"/>
    </source>
</evidence>
<dbReference type="InterPro" id="IPR038921">
    <property type="entry name" value="YOR389W-like"/>
</dbReference>
<dbReference type="PANTHER" id="PTHR35204:SF1">
    <property type="entry name" value="ENTEROTOXIN"/>
    <property type="match status" value="1"/>
</dbReference>
<accession>A0AAD6THY7</accession>
<dbReference type="AlphaFoldDB" id="A0AAD6THY7"/>
<feature type="chain" id="PRO_5041897332" evidence="2">
    <location>
        <begin position="20"/>
        <end position="525"/>
    </location>
</feature>
<feature type="compositionally biased region" description="Basic and acidic residues" evidence="1">
    <location>
        <begin position="211"/>
        <end position="221"/>
    </location>
</feature>
<dbReference type="PANTHER" id="PTHR35204">
    <property type="entry name" value="YALI0A21131P"/>
    <property type="match status" value="1"/>
</dbReference>